<name>A0A0C2JL81_THEKT</name>
<dbReference type="Proteomes" id="UP000031668">
    <property type="component" value="Unassembled WGS sequence"/>
</dbReference>
<accession>A0A0C2JL81</accession>
<keyword evidence="2" id="KW-1185">Reference proteome</keyword>
<evidence type="ECO:0000313" key="2">
    <source>
        <dbReference type="Proteomes" id="UP000031668"/>
    </source>
</evidence>
<comment type="caution">
    <text evidence="1">The sequence shown here is derived from an EMBL/GenBank/DDBJ whole genome shotgun (WGS) entry which is preliminary data.</text>
</comment>
<reference evidence="1 2" key="1">
    <citation type="journal article" date="2014" name="Genome Biol. Evol.">
        <title>The genome of the myxosporean Thelohanellus kitauei shows adaptations to nutrient acquisition within its fish host.</title>
        <authorList>
            <person name="Yang Y."/>
            <person name="Xiong J."/>
            <person name="Zhou Z."/>
            <person name="Huo F."/>
            <person name="Miao W."/>
            <person name="Ran C."/>
            <person name="Liu Y."/>
            <person name="Zhang J."/>
            <person name="Feng J."/>
            <person name="Wang M."/>
            <person name="Wang M."/>
            <person name="Wang L."/>
            <person name="Yao B."/>
        </authorList>
    </citation>
    <scope>NUCLEOTIDE SEQUENCE [LARGE SCALE GENOMIC DNA]</scope>
    <source>
        <strain evidence="1">Wuqing</strain>
    </source>
</reference>
<proteinExistence type="predicted"/>
<dbReference type="AlphaFoldDB" id="A0A0C2JL81"/>
<evidence type="ECO:0000313" key="1">
    <source>
        <dbReference type="EMBL" id="KII70148.1"/>
    </source>
</evidence>
<gene>
    <name evidence="1" type="ORF">RF11_09376</name>
</gene>
<dbReference type="EMBL" id="JWZT01002164">
    <property type="protein sequence ID" value="KII70148.1"/>
    <property type="molecule type" value="Genomic_DNA"/>
</dbReference>
<sequence>MKAKRPRYPSEEKLEKIKIQISKKAKWYADAEVQLLSGCQTNENIFSHWCYGLAFLLKDENLEHSQICIYSLNVSESDTMTETTMVGFPHHQLMFKICRSFDGLKFAHSEFKDYGPIICVPHNLSWLKD</sequence>
<organism evidence="1 2">
    <name type="scientific">Thelohanellus kitauei</name>
    <name type="common">Myxosporean</name>
    <dbReference type="NCBI Taxonomy" id="669202"/>
    <lineage>
        <taxon>Eukaryota</taxon>
        <taxon>Metazoa</taxon>
        <taxon>Cnidaria</taxon>
        <taxon>Myxozoa</taxon>
        <taxon>Myxosporea</taxon>
        <taxon>Bivalvulida</taxon>
        <taxon>Platysporina</taxon>
        <taxon>Myxobolidae</taxon>
        <taxon>Thelohanellus</taxon>
    </lineage>
</organism>
<protein>
    <submittedName>
        <fullName evidence="1">Uncharacterized protein</fullName>
    </submittedName>
</protein>